<proteinExistence type="predicted"/>
<sequence>MSGSREPQLPSQPHPAAAPLVSATAPAAASQSHPQYGPDHSRGSGPGHLQYDHQHHQHQHQHQHQQHGYGPSLAAFTHQGPFMTGHVANRYPAVPTASSFAVSGPPDPTHQPAPNPVQQHMPPLPLAGPQHFAHAQADP</sequence>
<protein>
    <submittedName>
        <fullName evidence="2">Uncharacterized protein</fullName>
    </submittedName>
</protein>
<accession>A0A136IUA2</accession>
<feature type="region of interest" description="Disordered" evidence="1">
    <location>
        <begin position="1"/>
        <end position="77"/>
    </location>
</feature>
<feature type="compositionally biased region" description="Basic residues" evidence="1">
    <location>
        <begin position="55"/>
        <end position="65"/>
    </location>
</feature>
<evidence type="ECO:0000256" key="1">
    <source>
        <dbReference type="SAM" id="MobiDB-lite"/>
    </source>
</evidence>
<dbReference type="EMBL" id="KQ964258">
    <property type="protein sequence ID" value="KXJ88415.1"/>
    <property type="molecule type" value="Genomic_DNA"/>
</dbReference>
<feature type="non-terminal residue" evidence="2">
    <location>
        <position position="1"/>
    </location>
</feature>
<dbReference type="Proteomes" id="UP000070501">
    <property type="component" value="Unassembled WGS sequence"/>
</dbReference>
<feature type="compositionally biased region" description="Low complexity" evidence="1">
    <location>
        <begin position="15"/>
        <end position="32"/>
    </location>
</feature>
<keyword evidence="3" id="KW-1185">Reference proteome</keyword>
<organism evidence="2 3">
    <name type="scientific">Microdochium bolleyi</name>
    <dbReference type="NCBI Taxonomy" id="196109"/>
    <lineage>
        <taxon>Eukaryota</taxon>
        <taxon>Fungi</taxon>
        <taxon>Dikarya</taxon>
        <taxon>Ascomycota</taxon>
        <taxon>Pezizomycotina</taxon>
        <taxon>Sordariomycetes</taxon>
        <taxon>Xylariomycetidae</taxon>
        <taxon>Xylariales</taxon>
        <taxon>Microdochiaceae</taxon>
        <taxon>Microdochium</taxon>
    </lineage>
</organism>
<gene>
    <name evidence="2" type="ORF">Micbo1qcDRAFT_166465</name>
</gene>
<name>A0A136IUA2_9PEZI</name>
<feature type="compositionally biased region" description="Polar residues" evidence="1">
    <location>
        <begin position="1"/>
        <end position="11"/>
    </location>
</feature>
<feature type="compositionally biased region" description="Pro residues" evidence="1">
    <location>
        <begin position="105"/>
        <end position="115"/>
    </location>
</feature>
<evidence type="ECO:0000313" key="3">
    <source>
        <dbReference type="Proteomes" id="UP000070501"/>
    </source>
</evidence>
<feature type="non-terminal residue" evidence="2">
    <location>
        <position position="139"/>
    </location>
</feature>
<dbReference type="InParanoid" id="A0A136IUA2"/>
<dbReference type="AlphaFoldDB" id="A0A136IUA2"/>
<reference evidence="3" key="1">
    <citation type="submission" date="2016-02" db="EMBL/GenBank/DDBJ databases">
        <title>Draft genome sequence of Microdochium bolleyi, a fungal endophyte of beachgrass.</title>
        <authorList>
            <consortium name="DOE Joint Genome Institute"/>
            <person name="David A.S."/>
            <person name="May G."/>
            <person name="Haridas S."/>
            <person name="Lim J."/>
            <person name="Wang M."/>
            <person name="Labutti K."/>
            <person name="Lipzen A."/>
            <person name="Barry K."/>
            <person name="Grigoriev I.V."/>
        </authorList>
    </citation>
    <scope>NUCLEOTIDE SEQUENCE [LARGE SCALE GENOMIC DNA]</scope>
    <source>
        <strain evidence="3">J235TASD1</strain>
    </source>
</reference>
<feature type="region of interest" description="Disordered" evidence="1">
    <location>
        <begin position="98"/>
        <end position="139"/>
    </location>
</feature>
<evidence type="ECO:0000313" key="2">
    <source>
        <dbReference type="EMBL" id="KXJ88415.1"/>
    </source>
</evidence>